<evidence type="ECO:0000256" key="1">
    <source>
        <dbReference type="SAM" id="MobiDB-lite"/>
    </source>
</evidence>
<dbReference type="AlphaFoldDB" id="A0A1A8FGK5"/>
<feature type="region of interest" description="Disordered" evidence="1">
    <location>
        <begin position="36"/>
        <end position="61"/>
    </location>
</feature>
<dbReference type="EMBL" id="HAEC01007008">
    <property type="protein sequence ID" value="SBQ75146.1"/>
    <property type="molecule type" value="Transcribed_RNA"/>
</dbReference>
<gene>
    <name evidence="2" type="primary">Nfu_g_1_015614</name>
</gene>
<feature type="compositionally biased region" description="Basic and acidic residues" evidence="1">
    <location>
        <begin position="46"/>
        <end position="61"/>
    </location>
</feature>
<reference evidence="2" key="1">
    <citation type="submission" date="2016-05" db="EMBL/GenBank/DDBJ databases">
        <authorList>
            <person name="Lavstsen T."/>
            <person name="Jespersen J.S."/>
        </authorList>
    </citation>
    <scope>NUCLEOTIDE SEQUENCE</scope>
    <source>
        <tissue evidence="2">Brain</tissue>
    </source>
</reference>
<name>A0A1A8FGK5_9TELE</name>
<protein>
    <submittedName>
        <fullName evidence="2">Uncharacterized protein</fullName>
    </submittedName>
</protein>
<reference evidence="2" key="2">
    <citation type="submission" date="2016-06" db="EMBL/GenBank/DDBJ databases">
        <title>The genome of a short-lived fish provides insights into sex chromosome evolution and the genetic control of aging.</title>
        <authorList>
            <person name="Reichwald K."/>
            <person name="Felder M."/>
            <person name="Petzold A."/>
            <person name="Koch P."/>
            <person name="Groth M."/>
            <person name="Platzer M."/>
        </authorList>
    </citation>
    <scope>NUCLEOTIDE SEQUENCE</scope>
    <source>
        <tissue evidence="2">Brain</tissue>
    </source>
</reference>
<proteinExistence type="predicted"/>
<evidence type="ECO:0000313" key="2">
    <source>
        <dbReference type="EMBL" id="SBQ57948.1"/>
    </source>
</evidence>
<accession>A0A1A8FGK5</accession>
<sequence length="61" mass="7093">EEQLWSERGERAVAFNHGDRCHVCRHGNREQLRRGGGCRFGAKPTSKAERGRWREGEKNRS</sequence>
<dbReference type="EMBL" id="HAEB01011421">
    <property type="protein sequence ID" value="SBQ57948.1"/>
    <property type="molecule type" value="Transcribed_RNA"/>
</dbReference>
<organism evidence="2">
    <name type="scientific">Nothobranchius korthausae</name>
    <dbReference type="NCBI Taxonomy" id="1143690"/>
    <lineage>
        <taxon>Eukaryota</taxon>
        <taxon>Metazoa</taxon>
        <taxon>Chordata</taxon>
        <taxon>Craniata</taxon>
        <taxon>Vertebrata</taxon>
        <taxon>Euteleostomi</taxon>
        <taxon>Actinopterygii</taxon>
        <taxon>Neopterygii</taxon>
        <taxon>Teleostei</taxon>
        <taxon>Neoteleostei</taxon>
        <taxon>Acanthomorphata</taxon>
        <taxon>Ovalentaria</taxon>
        <taxon>Atherinomorphae</taxon>
        <taxon>Cyprinodontiformes</taxon>
        <taxon>Nothobranchiidae</taxon>
        <taxon>Nothobranchius</taxon>
    </lineage>
</organism>
<feature type="non-terminal residue" evidence="2">
    <location>
        <position position="1"/>
    </location>
</feature>